<protein>
    <submittedName>
        <fullName evidence="4">Uncharacterized protein</fullName>
    </submittedName>
</protein>
<feature type="coiled-coil region" evidence="1">
    <location>
        <begin position="119"/>
        <end position="146"/>
    </location>
</feature>
<keyword evidence="3" id="KW-0472">Membrane</keyword>
<feature type="compositionally biased region" description="Polar residues" evidence="2">
    <location>
        <begin position="73"/>
        <end position="87"/>
    </location>
</feature>
<keyword evidence="5" id="KW-1185">Reference proteome</keyword>
<keyword evidence="3" id="KW-0812">Transmembrane</keyword>
<evidence type="ECO:0000256" key="2">
    <source>
        <dbReference type="SAM" id="MobiDB-lite"/>
    </source>
</evidence>
<accession>A0ABD2J7Q6</accession>
<dbReference type="EMBL" id="JBICBT010001037">
    <property type="protein sequence ID" value="KAL3086641.1"/>
    <property type="molecule type" value="Genomic_DNA"/>
</dbReference>
<evidence type="ECO:0000256" key="1">
    <source>
        <dbReference type="SAM" id="Coils"/>
    </source>
</evidence>
<gene>
    <name evidence="4" type="ORF">niasHT_037767</name>
</gene>
<organism evidence="4 5">
    <name type="scientific">Heterodera trifolii</name>
    <dbReference type="NCBI Taxonomy" id="157864"/>
    <lineage>
        <taxon>Eukaryota</taxon>
        <taxon>Metazoa</taxon>
        <taxon>Ecdysozoa</taxon>
        <taxon>Nematoda</taxon>
        <taxon>Chromadorea</taxon>
        <taxon>Rhabditida</taxon>
        <taxon>Tylenchina</taxon>
        <taxon>Tylenchomorpha</taxon>
        <taxon>Tylenchoidea</taxon>
        <taxon>Heteroderidae</taxon>
        <taxon>Heteroderinae</taxon>
        <taxon>Heterodera</taxon>
    </lineage>
</organism>
<sequence>MRSLRANVVTSAHCCIGLVDLFTWFAPLLWFVLQPPVKASPLIVVPNKLFMSNSSDEQQQQQGNGQSQNGSNRASLNNAQANSSHSISPEVEEQFHGQPPVVFRNGCGIEDMEAFWEQAQKIQTDNHQLSERVSSLTREHNTLRTDYNTLLSENERILQRQMEDRHQIDTLLNEFHYWILCFAFFIPPLSILATARNNGLSFPVTVLSALAATIFCAFLWIPGILFALAFYFGLRKNAKKE</sequence>
<evidence type="ECO:0000313" key="5">
    <source>
        <dbReference type="Proteomes" id="UP001620626"/>
    </source>
</evidence>
<dbReference type="AlphaFoldDB" id="A0ABD2J7Q6"/>
<feature type="compositionally biased region" description="Low complexity" evidence="2">
    <location>
        <begin position="53"/>
        <end position="72"/>
    </location>
</feature>
<evidence type="ECO:0000256" key="3">
    <source>
        <dbReference type="SAM" id="Phobius"/>
    </source>
</evidence>
<comment type="caution">
    <text evidence="4">The sequence shown here is derived from an EMBL/GenBank/DDBJ whole genome shotgun (WGS) entry which is preliminary data.</text>
</comment>
<feature type="region of interest" description="Disordered" evidence="2">
    <location>
        <begin position="53"/>
        <end position="91"/>
    </location>
</feature>
<reference evidence="4 5" key="1">
    <citation type="submission" date="2024-10" db="EMBL/GenBank/DDBJ databases">
        <authorList>
            <person name="Kim D."/>
        </authorList>
    </citation>
    <scope>NUCLEOTIDE SEQUENCE [LARGE SCALE GENOMIC DNA]</scope>
    <source>
        <strain evidence="4">BH-2024</strain>
    </source>
</reference>
<feature type="transmembrane region" description="Helical" evidence="3">
    <location>
        <begin position="207"/>
        <end position="234"/>
    </location>
</feature>
<evidence type="ECO:0000313" key="4">
    <source>
        <dbReference type="EMBL" id="KAL3086641.1"/>
    </source>
</evidence>
<dbReference type="Proteomes" id="UP001620626">
    <property type="component" value="Unassembled WGS sequence"/>
</dbReference>
<proteinExistence type="predicted"/>
<feature type="transmembrane region" description="Helical" evidence="3">
    <location>
        <begin position="175"/>
        <end position="195"/>
    </location>
</feature>
<keyword evidence="1" id="KW-0175">Coiled coil</keyword>
<keyword evidence="3" id="KW-1133">Transmembrane helix</keyword>
<name>A0ABD2J7Q6_9BILA</name>